<feature type="compositionally biased region" description="Basic and acidic residues" evidence="1">
    <location>
        <begin position="14"/>
        <end position="24"/>
    </location>
</feature>
<protein>
    <submittedName>
        <fullName evidence="3">Uncharacterized protein</fullName>
    </submittedName>
</protein>
<reference evidence="4" key="4">
    <citation type="journal article" date="2008" name="Nucleic Acids Res.">
        <title>The rice annotation project database (RAP-DB): 2008 update.</title>
        <authorList>
            <consortium name="The rice annotation project (RAP)"/>
        </authorList>
    </citation>
    <scope>GENOME REANNOTATION</scope>
    <source>
        <strain evidence="4">cv. Nipponbare</strain>
    </source>
</reference>
<evidence type="ECO:0000313" key="2">
    <source>
        <dbReference type="EMBL" id="BAD26452.1"/>
    </source>
</evidence>
<feature type="compositionally biased region" description="Gly residues" evidence="1">
    <location>
        <begin position="33"/>
        <end position="53"/>
    </location>
</feature>
<organism evidence="3 4">
    <name type="scientific">Oryza sativa subsp. japonica</name>
    <name type="common">Rice</name>
    <dbReference type="NCBI Taxonomy" id="39947"/>
    <lineage>
        <taxon>Eukaryota</taxon>
        <taxon>Viridiplantae</taxon>
        <taxon>Streptophyta</taxon>
        <taxon>Embryophyta</taxon>
        <taxon>Tracheophyta</taxon>
        <taxon>Spermatophyta</taxon>
        <taxon>Magnoliopsida</taxon>
        <taxon>Liliopsida</taxon>
        <taxon>Poales</taxon>
        <taxon>Poaceae</taxon>
        <taxon>BOP clade</taxon>
        <taxon>Oryzoideae</taxon>
        <taxon>Oryzeae</taxon>
        <taxon>Oryzinae</taxon>
        <taxon>Oryza</taxon>
        <taxon>Oryza sativa</taxon>
    </lineage>
</organism>
<dbReference type="AlphaFoldDB" id="Q6H447"/>
<reference evidence="2" key="1">
    <citation type="submission" date="2002-11" db="EMBL/GenBank/DDBJ databases">
        <title>Oryza sativa nipponbare(GA3) genomic DNA, chromosome 9, BAC clone:B1040D06.</title>
        <authorList>
            <person name="Sasaki T."/>
            <person name="Matsumoto T."/>
            <person name="Katayose Y."/>
        </authorList>
    </citation>
    <scope>NUCLEOTIDE SEQUENCE</scope>
</reference>
<dbReference type="EMBL" id="AP005904">
    <property type="protein sequence ID" value="BAD26452.1"/>
    <property type="molecule type" value="Genomic_DNA"/>
</dbReference>
<sequence length="99" mass="10190">MGRTYPLLLPIGESRSRSEISERARLRREGRRPGGGGGGGQRCGHAEGGGGRLAAGRAEGGGRRRTATGSMAARRPAWWRLATCGSARGEVGGGSGMDL</sequence>
<name>Q6H447_ORYSJ</name>
<feature type="region of interest" description="Disordered" evidence="1">
    <location>
        <begin position="1"/>
        <end position="72"/>
    </location>
</feature>
<dbReference type="EMBL" id="AP006453">
    <property type="protein sequence ID" value="BAD26502.1"/>
    <property type="molecule type" value="Genomic_DNA"/>
</dbReference>
<reference evidence="3" key="2">
    <citation type="submission" date="2003-05" db="EMBL/GenBank/DDBJ databases">
        <title>Oryza sativa nipponbare(GA3) genomic DNA, chromosome 9, BAC clone:B1339H09.</title>
        <authorList>
            <person name="Sasaki T."/>
            <person name="Matsumoto T."/>
            <person name="Katayose Y."/>
        </authorList>
    </citation>
    <scope>NUCLEOTIDE SEQUENCE</scope>
</reference>
<accession>Q6H447</accession>
<evidence type="ECO:0000313" key="3">
    <source>
        <dbReference type="EMBL" id="BAD26502.1"/>
    </source>
</evidence>
<evidence type="ECO:0000256" key="1">
    <source>
        <dbReference type="SAM" id="MobiDB-lite"/>
    </source>
</evidence>
<proteinExistence type="predicted"/>
<evidence type="ECO:0000313" key="4">
    <source>
        <dbReference type="Proteomes" id="UP000000763"/>
    </source>
</evidence>
<dbReference type="Proteomes" id="UP000000763">
    <property type="component" value="Chromosome 9"/>
</dbReference>
<gene>
    <name evidence="2" type="ORF">B1040D06.16</name>
    <name evidence="3" type="ORF">B1339H09.23</name>
</gene>
<reference evidence="4" key="3">
    <citation type="journal article" date="2005" name="Nature">
        <title>The map-based sequence of the rice genome.</title>
        <authorList>
            <consortium name="International rice genome sequencing project (IRGSP)"/>
            <person name="Matsumoto T."/>
            <person name="Wu J."/>
            <person name="Kanamori H."/>
            <person name="Katayose Y."/>
            <person name="Fujisawa M."/>
            <person name="Namiki N."/>
            <person name="Mizuno H."/>
            <person name="Yamamoto K."/>
            <person name="Antonio B.A."/>
            <person name="Baba T."/>
            <person name="Sakata K."/>
            <person name="Nagamura Y."/>
            <person name="Aoki H."/>
            <person name="Arikawa K."/>
            <person name="Arita K."/>
            <person name="Bito T."/>
            <person name="Chiden Y."/>
            <person name="Fujitsuka N."/>
            <person name="Fukunaka R."/>
            <person name="Hamada M."/>
            <person name="Harada C."/>
            <person name="Hayashi A."/>
            <person name="Hijishita S."/>
            <person name="Honda M."/>
            <person name="Hosokawa S."/>
            <person name="Ichikawa Y."/>
            <person name="Idonuma A."/>
            <person name="Iijima M."/>
            <person name="Ikeda M."/>
            <person name="Ikeno M."/>
            <person name="Ito K."/>
            <person name="Ito S."/>
            <person name="Ito T."/>
            <person name="Ito Y."/>
            <person name="Ito Y."/>
            <person name="Iwabuchi A."/>
            <person name="Kamiya K."/>
            <person name="Karasawa W."/>
            <person name="Kurita K."/>
            <person name="Katagiri S."/>
            <person name="Kikuta A."/>
            <person name="Kobayashi H."/>
            <person name="Kobayashi N."/>
            <person name="Machita K."/>
            <person name="Maehara T."/>
            <person name="Masukawa M."/>
            <person name="Mizubayashi T."/>
            <person name="Mukai Y."/>
            <person name="Nagasaki H."/>
            <person name="Nagata Y."/>
            <person name="Naito S."/>
            <person name="Nakashima M."/>
            <person name="Nakama Y."/>
            <person name="Nakamichi Y."/>
            <person name="Nakamura M."/>
            <person name="Meguro A."/>
            <person name="Negishi M."/>
            <person name="Ohta I."/>
            <person name="Ohta T."/>
            <person name="Okamoto M."/>
            <person name="Ono N."/>
            <person name="Saji S."/>
            <person name="Sakaguchi M."/>
            <person name="Sakai K."/>
            <person name="Shibata M."/>
            <person name="Shimokawa T."/>
            <person name="Song J."/>
            <person name="Takazaki Y."/>
            <person name="Terasawa K."/>
            <person name="Tsugane M."/>
            <person name="Tsuji K."/>
            <person name="Ueda S."/>
            <person name="Waki K."/>
            <person name="Yamagata H."/>
            <person name="Yamamoto M."/>
            <person name="Yamamoto S."/>
            <person name="Yamane H."/>
            <person name="Yoshiki S."/>
            <person name="Yoshihara R."/>
            <person name="Yukawa K."/>
            <person name="Zhong H."/>
            <person name="Yano M."/>
            <person name="Yuan Q."/>
            <person name="Ouyang S."/>
            <person name="Liu J."/>
            <person name="Jones K.M."/>
            <person name="Gansberger K."/>
            <person name="Moffat K."/>
            <person name="Hill J."/>
            <person name="Bera J."/>
            <person name="Fadrosh D."/>
            <person name="Jin S."/>
            <person name="Johri S."/>
            <person name="Kim M."/>
            <person name="Overton L."/>
            <person name="Reardon M."/>
            <person name="Tsitrin T."/>
            <person name="Vuong H."/>
            <person name="Weaver B."/>
            <person name="Ciecko A."/>
            <person name="Tallon L."/>
            <person name="Jackson J."/>
            <person name="Pai G."/>
            <person name="Aken S.V."/>
            <person name="Utterback T."/>
            <person name="Reidmuller S."/>
            <person name="Feldblyum T."/>
            <person name="Hsiao J."/>
            <person name="Zismann V."/>
            <person name="Iobst S."/>
            <person name="de Vazeille A.R."/>
            <person name="Buell C.R."/>
            <person name="Ying K."/>
            <person name="Li Y."/>
            <person name="Lu T."/>
            <person name="Huang Y."/>
            <person name="Zhao Q."/>
            <person name="Feng Q."/>
            <person name="Zhang L."/>
            <person name="Zhu J."/>
            <person name="Weng Q."/>
            <person name="Mu J."/>
            <person name="Lu Y."/>
            <person name="Fan D."/>
            <person name="Liu Y."/>
            <person name="Guan J."/>
            <person name="Zhang Y."/>
            <person name="Yu S."/>
            <person name="Liu X."/>
            <person name="Zhang Y."/>
            <person name="Hong G."/>
            <person name="Han B."/>
            <person name="Choisne N."/>
            <person name="Demange N."/>
            <person name="Orjeda G."/>
            <person name="Samain S."/>
            <person name="Cattolico L."/>
            <person name="Pelletier E."/>
            <person name="Couloux A."/>
            <person name="Segurens B."/>
            <person name="Wincker P."/>
            <person name="D'Hont A."/>
            <person name="Scarpelli C."/>
            <person name="Weissenbach J."/>
            <person name="Salanoubat M."/>
            <person name="Quetier F."/>
            <person name="Yu Y."/>
            <person name="Kim H.R."/>
            <person name="Rambo T."/>
            <person name="Currie J."/>
            <person name="Collura K."/>
            <person name="Luo M."/>
            <person name="Yang T."/>
            <person name="Ammiraju J.S.S."/>
            <person name="Engler F."/>
            <person name="Soderlund C."/>
            <person name="Wing R.A."/>
            <person name="Palmer L.E."/>
            <person name="de la Bastide M."/>
            <person name="Spiegel L."/>
            <person name="Nascimento L."/>
            <person name="Zutavern T."/>
            <person name="O'Shaughnessy A."/>
            <person name="Dike S."/>
            <person name="Dedhia N."/>
            <person name="Preston R."/>
            <person name="Balija V."/>
            <person name="McCombie W.R."/>
            <person name="Chow T."/>
            <person name="Chen H."/>
            <person name="Chung M."/>
            <person name="Chen C."/>
            <person name="Shaw J."/>
            <person name="Wu H."/>
            <person name="Hsiao K."/>
            <person name="Chao Y."/>
            <person name="Chu M."/>
            <person name="Cheng C."/>
            <person name="Hour A."/>
            <person name="Lee P."/>
            <person name="Lin S."/>
            <person name="Lin Y."/>
            <person name="Liou J."/>
            <person name="Liu S."/>
            <person name="Hsing Y."/>
            <person name="Raghuvanshi S."/>
            <person name="Mohanty A."/>
            <person name="Bharti A.K."/>
            <person name="Gaur A."/>
            <person name="Gupta V."/>
            <person name="Kumar D."/>
            <person name="Ravi V."/>
            <person name="Vij S."/>
            <person name="Kapur A."/>
            <person name="Khurana P."/>
            <person name="Khurana P."/>
            <person name="Khurana J.P."/>
            <person name="Tyagi A.K."/>
            <person name="Gaikwad K."/>
            <person name="Singh A."/>
            <person name="Dalal V."/>
            <person name="Srivastava S."/>
            <person name="Dixit A."/>
            <person name="Pal A.K."/>
            <person name="Ghazi I.A."/>
            <person name="Yadav M."/>
            <person name="Pandit A."/>
            <person name="Bhargava A."/>
            <person name="Sureshbabu K."/>
            <person name="Batra K."/>
            <person name="Sharma T.R."/>
            <person name="Mohapatra T."/>
            <person name="Singh N.K."/>
            <person name="Messing J."/>
            <person name="Nelson A.B."/>
            <person name="Fuks G."/>
            <person name="Kavchok S."/>
            <person name="Keizer G."/>
            <person name="Linton E."/>
            <person name="Llaca V."/>
            <person name="Song R."/>
            <person name="Tanyolac B."/>
            <person name="Young S."/>
            <person name="Ho-Il K."/>
            <person name="Hahn J.H."/>
            <person name="Sangsakoo G."/>
            <person name="Vanavichit A."/>
            <person name="de Mattos Luiz.A.T."/>
            <person name="Zimmer P.D."/>
            <person name="Malone G."/>
            <person name="Dellagostin O."/>
            <person name="de Oliveira A.C."/>
            <person name="Bevan M."/>
            <person name="Bancroft I."/>
            <person name="Minx P."/>
            <person name="Cordum H."/>
            <person name="Wilson R."/>
            <person name="Cheng Z."/>
            <person name="Jin W."/>
            <person name="Jiang J."/>
            <person name="Leong S.A."/>
            <person name="Iwama H."/>
            <person name="Gojobori T."/>
            <person name="Itoh T."/>
            <person name="Niimura Y."/>
            <person name="Fujii Y."/>
            <person name="Habara T."/>
            <person name="Sakai H."/>
            <person name="Sato Y."/>
            <person name="Wilson G."/>
            <person name="Kumar K."/>
            <person name="McCouch S."/>
            <person name="Juretic N."/>
            <person name="Hoen D."/>
            <person name="Wright S."/>
            <person name="Bruskiewich R."/>
            <person name="Bureau T."/>
            <person name="Miyao A."/>
            <person name="Hirochika H."/>
            <person name="Nishikawa T."/>
            <person name="Kadowaki K."/>
            <person name="Sugiura M."/>
            <person name="Burr B."/>
            <person name="Sasaki T."/>
        </authorList>
    </citation>
    <scope>NUCLEOTIDE SEQUENCE [LARGE SCALE GENOMIC DNA]</scope>
    <source>
        <strain evidence="4">cv. Nipponbare</strain>
    </source>
</reference>